<accession>A0ABP0ZQI2</accession>
<gene>
    <name evidence="2" type="ORF">LODBEIA_P26860</name>
</gene>
<organism evidence="2 3">
    <name type="scientific">Lodderomyces beijingensis</name>
    <dbReference type="NCBI Taxonomy" id="1775926"/>
    <lineage>
        <taxon>Eukaryota</taxon>
        <taxon>Fungi</taxon>
        <taxon>Dikarya</taxon>
        <taxon>Ascomycota</taxon>
        <taxon>Saccharomycotina</taxon>
        <taxon>Pichiomycetes</taxon>
        <taxon>Debaryomycetaceae</taxon>
        <taxon>Candida/Lodderomyces clade</taxon>
        <taxon>Lodderomyces</taxon>
    </lineage>
</organism>
<dbReference type="GeneID" id="92207882"/>
<protein>
    <submittedName>
        <fullName evidence="2">Uncharacterized protein</fullName>
    </submittedName>
</protein>
<feature type="compositionally biased region" description="Polar residues" evidence="1">
    <location>
        <begin position="12"/>
        <end position="25"/>
    </location>
</feature>
<feature type="region of interest" description="Disordered" evidence="1">
    <location>
        <begin position="11"/>
        <end position="55"/>
    </location>
</feature>
<feature type="compositionally biased region" description="Basic residues" evidence="1">
    <location>
        <begin position="36"/>
        <end position="50"/>
    </location>
</feature>
<sequence>MSINPKFKLFKIQTSTQQAQKQSGSDDYDDDARPSKQNHVKSKRSKGGQKQKRDIFEATSSILSDYDELEIIDDDQSSYVLFNPKTGSSKNEEDDILSLTNTSRAADSKVSDNEDEEEDYDDDHDEEELQENRNEEDDDGMQTDTEVYGRLSNKINSWYNSNILKSTRSALDENVASWNLDEEDVMEEEQEEEEEEIQNESSYILSSSSATAAAAATENSQQSLDESKKLLTEFYGDDLFKYLDQDDIAQVKKFHKYIDIKNYLLSKDHRPGSVEITNSPLLKQLIYKLLLINNQTSTNENQGYLPPYQQPINMGGTDYINYLTKDVRHYDHLQHAIEPATFSETTGGGSSLIMCGGVGFGSNATWNDI</sequence>
<dbReference type="Proteomes" id="UP001497383">
    <property type="component" value="Chromosome 3"/>
</dbReference>
<feature type="region of interest" description="Disordered" evidence="1">
    <location>
        <begin position="74"/>
        <end position="143"/>
    </location>
</feature>
<evidence type="ECO:0000313" key="3">
    <source>
        <dbReference type="Proteomes" id="UP001497383"/>
    </source>
</evidence>
<dbReference type="EMBL" id="OZ022407">
    <property type="protein sequence ID" value="CAK9438462.1"/>
    <property type="molecule type" value="Genomic_DNA"/>
</dbReference>
<reference evidence="2 3" key="1">
    <citation type="submission" date="2024-03" db="EMBL/GenBank/DDBJ databases">
        <authorList>
            <person name="Brejova B."/>
        </authorList>
    </citation>
    <scope>NUCLEOTIDE SEQUENCE [LARGE SCALE GENOMIC DNA]</scope>
    <source>
        <strain evidence="2 3">CBS 14171</strain>
    </source>
</reference>
<keyword evidence="3" id="KW-1185">Reference proteome</keyword>
<feature type="compositionally biased region" description="Acidic residues" evidence="1">
    <location>
        <begin position="113"/>
        <end position="141"/>
    </location>
</feature>
<feature type="compositionally biased region" description="Polar residues" evidence="1">
    <location>
        <begin position="77"/>
        <end position="89"/>
    </location>
</feature>
<dbReference type="RefSeq" id="XP_066829624.1">
    <property type="nucleotide sequence ID" value="XM_066972712.1"/>
</dbReference>
<proteinExistence type="predicted"/>
<evidence type="ECO:0000313" key="2">
    <source>
        <dbReference type="EMBL" id="CAK9438462.1"/>
    </source>
</evidence>
<name>A0ABP0ZQI2_9ASCO</name>
<evidence type="ECO:0000256" key="1">
    <source>
        <dbReference type="SAM" id="MobiDB-lite"/>
    </source>
</evidence>